<organism evidence="2 3">
    <name type="scientific">Pacificimonas pallii</name>
    <dbReference type="NCBI Taxonomy" id="2827236"/>
    <lineage>
        <taxon>Bacteria</taxon>
        <taxon>Pseudomonadati</taxon>
        <taxon>Pseudomonadota</taxon>
        <taxon>Alphaproteobacteria</taxon>
        <taxon>Sphingomonadales</taxon>
        <taxon>Sphingosinicellaceae</taxon>
        <taxon>Pacificimonas</taxon>
    </lineage>
</organism>
<accession>A0ABS6SBS6</accession>
<feature type="domain" description="Peptidase C14 caspase" evidence="1">
    <location>
        <begin position="3"/>
        <end position="243"/>
    </location>
</feature>
<dbReference type="InterPro" id="IPR011600">
    <property type="entry name" value="Pept_C14_caspase"/>
</dbReference>
<evidence type="ECO:0000313" key="3">
    <source>
        <dbReference type="Proteomes" id="UP000722336"/>
    </source>
</evidence>
<keyword evidence="3" id="KW-1185">Reference proteome</keyword>
<proteinExistence type="predicted"/>
<dbReference type="Proteomes" id="UP000722336">
    <property type="component" value="Unassembled WGS sequence"/>
</dbReference>
<protein>
    <submittedName>
        <fullName evidence="2">Caspase family protein</fullName>
    </submittedName>
</protein>
<dbReference type="EMBL" id="JAGSPA010000001">
    <property type="protein sequence ID" value="MBV7255877.1"/>
    <property type="molecule type" value="Genomic_DNA"/>
</dbReference>
<dbReference type="Pfam" id="PF00656">
    <property type="entry name" value="Peptidase_C14"/>
    <property type="match status" value="1"/>
</dbReference>
<sequence length="498" mass="56031">MTAIIIAIEDYQSGRNGQIPSVDYAKADAEAFSAALDQMFPDNDIHRIELIDSAATSMNVQDGVKEGIHATGPDDLLIFYYAGHGFHNGTSNLITVWDSNGHNLSGTSLNLRALLFDPVEKSPCQRLLAFIDARAEDLEDQFSSRSVVSNMSEIEFKEFVKVDQYVGIFLSCTPGQKSYGHAGLGHGVWSYHLVQALSGKAPDAIDAYSVITDASLRDYLGTSVRRYVTKNMSTAAQQTPLARMSATNRFAICHVKEDDEPVAPENDFTGLSFKPDTTYFSHIETRSYDRLPGFSRSKKHFVPDNVNASSAEFARSLLEEEIAEEIEDYYKEAKRVFRLRRDDIGTGDDTLDTDYFRFWIEVRQTPDDPAEIQIMRCLSVRNDSEENLQDIDEIFGITFDRVVCRIRGRGPDFDSVVRRLEDVEIEYGGTLEESERKQRVTYYFPEKGRLEFDLADGRISICAERKSGFLDILELATPVALGAPQEPIKYLSDDSQRV</sequence>
<evidence type="ECO:0000313" key="2">
    <source>
        <dbReference type="EMBL" id="MBV7255877.1"/>
    </source>
</evidence>
<evidence type="ECO:0000259" key="1">
    <source>
        <dbReference type="Pfam" id="PF00656"/>
    </source>
</evidence>
<dbReference type="RefSeq" id="WP_218444271.1">
    <property type="nucleotide sequence ID" value="NZ_JAGSPA010000001.1"/>
</dbReference>
<comment type="caution">
    <text evidence="2">The sequence shown here is derived from an EMBL/GenBank/DDBJ whole genome shotgun (WGS) entry which is preliminary data.</text>
</comment>
<reference evidence="2 3" key="1">
    <citation type="submission" date="2021-04" db="EMBL/GenBank/DDBJ databases">
        <authorList>
            <person name="Pira H."/>
            <person name="Risdian C."/>
            <person name="Wink J."/>
        </authorList>
    </citation>
    <scope>NUCLEOTIDE SEQUENCE [LARGE SCALE GENOMIC DNA]</scope>
    <source>
        <strain evidence="2 3">WHA3</strain>
    </source>
</reference>
<gene>
    <name evidence="2" type="ORF">KCG44_03660</name>
</gene>
<name>A0ABS6SBS6_9SPHN</name>